<dbReference type="InterPro" id="IPR036457">
    <property type="entry name" value="PPM-type-like_dom_sf"/>
</dbReference>
<dbReference type="PANTHER" id="PTHR13832">
    <property type="entry name" value="PROTEIN PHOSPHATASE 2C"/>
    <property type="match status" value="1"/>
</dbReference>
<dbReference type="AlphaFoldDB" id="A0A0J9BEP5"/>
<dbReference type="PROSITE" id="PS51746">
    <property type="entry name" value="PPM_2"/>
    <property type="match status" value="1"/>
</dbReference>
<dbReference type="SUPFAM" id="SSF81606">
    <property type="entry name" value="PP2C-like"/>
    <property type="match status" value="1"/>
</dbReference>
<evidence type="ECO:0000259" key="1">
    <source>
        <dbReference type="PROSITE" id="PS51746"/>
    </source>
</evidence>
<dbReference type="Pfam" id="PF00481">
    <property type="entry name" value="PP2C"/>
    <property type="match status" value="1"/>
</dbReference>
<dbReference type="NCBIfam" id="NF033484">
    <property type="entry name" value="Stp1_PP2C_phos"/>
    <property type="match status" value="1"/>
</dbReference>
<dbReference type="InterPro" id="IPR001932">
    <property type="entry name" value="PPM-type_phosphatase-like_dom"/>
</dbReference>
<sequence length="248" mass="27135">MEAYALTDIGQIRSMNQDYIYSSPEMVGSLPNLFLVADGMGGHKAGDYASRFAVENLVIYINRAGKGSPVMQLKMGIEEVNERLYEESLKREELKGMGCTLVAGVVEDGTLYVANVGDSRLYLIQAGAIRQVTRDHSYVEEMVAMGQMRRGSVDYNSRKNIITRAMGIGRSVEPDFFEVDLEEGDYILLCSDGLSNMVDDDTICSIVTGPGSLKEKASRLIREANRQGGIDNIAVVLVNPLGREAGTC</sequence>
<feature type="domain" description="PPM-type phosphatase" evidence="1">
    <location>
        <begin position="2"/>
        <end position="240"/>
    </location>
</feature>
<dbReference type="EMBL" id="ADLK01000055">
    <property type="protein sequence ID" value="KMW11588.1"/>
    <property type="molecule type" value="Genomic_DNA"/>
</dbReference>
<protein>
    <recommendedName>
        <fullName evidence="1">PPM-type phosphatase domain-containing protein</fullName>
    </recommendedName>
</protein>
<dbReference type="SMART" id="SM00332">
    <property type="entry name" value="PP2Cc"/>
    <property type="match status" value="1"/>
</dbReference>
<reference evidence="2 3" key="1">
    <citation type="submission" date="2011-04" db="EMBL/GenBank/DDBJ databases">
        <title>The Genome Sequence of Clostridium citroniae WAL-19142.</title>
        <authorList>
            <consortium name="The Broad Institute Genome Sequencing Platform"/>
            <person name="Earl A."/>
            <person name="Ward D."/>
            <person name="Feldgarden M."/>
            <person name="Gevers D."/>
            <person name="Warren Y.A."/>
            <person name="Tyrrell K.L."/>
            <person name="Citron D.M."/>
            <person name="Goldstein E.J."/>
            <person name="Daigneault M."/>
            <person name="Allen-Vercoe E."/>
            <person name="Young S.K."/>
            <person name="Zeng Q."/>
            <person name="Gargeya S."/>
            <person name="Fitzgerald M."/>
            <person name="Haas B."/>
            <person name="Abouelleil A."/>
            <person name="Alvarado L."/>
            <person name="Arachchi H.M."/>
            <person name="Berlin A."/>
            <person name="Brown A."/>
            <person name="Chapman S.B."/>
            <person name="Chen Z."/>
            <person name="Dunbar C."/>
            <person name="Freedman E."/>
            <person name="Gearin G."/>
            <person name="Gellesch M."/>
            <person name="Goldberg J."/>
            <person name="Griggs A."/>
            <person name="Gujja S."/>
            <person name="Heilman E.R."/>
            <person name="Heiman D."/>
            <person name="Howarth C."/>
            <person name="Larson L."/>
            <person name="Lui A."/>
            <person name="MacDonald P.J."/>
            <person name="Mehta T."/>
            <person name="Montmayeur A."/>
            <person name="Murphy C."/>
            <person name="Neiman D."/>
            <person name="Pearson M."/>
            <person name="Priest M."/>
            <person name="Roberts A."/>
            <person name="Saif S."/>
            <person name="Shea T."/>
            <person name="Shenoy N."/>
            <person name="Sisk P."/>
            <person name="Stolte C."/>
            <person name="Sykes S."/>
            <person name="White J."/>
            <person name="Yandava C."/>
            <person name="Wortman J."/>
            <person name="Nusbaum C."/>
            <person name="Birren B."/>
        </authorList>
    </citation>
    <scope>NUCLEOTIDE SEQUENCE [LARGE SCALE GENOMIC DNA]</scope>
    <source>
        <strain evidence="2 3">WAL-19142</strain>
    </source>
</reference>
<proteinExistence type="predicted"/>
<dbReference type="PATRIC" id="fig|742734.4.peg.5820"/>
<evidence type="ECO:0000313" key="3">
    <source>
        <dbReference type="Proteomes" id="UP000037392"/>
    </source>
</evidence>
<name>A0A0J9BEP5_9FIRM</name>
<dbReference type="SMART" id="SM00331">
    <property type="entry name" value="PP2C_SIG"/>
    <property type="match status" value="1"/>
</dbReference>
<dbReference type="GeneID" id="93166469"/>
<dbReference type="CDD" id="cd00143">
    <property type="entry name" value="PP2Cc"/>
    <property type="match status" value="1"/>
</dbReference>
<dbReference type="GO" id="GO:0004722">
    <property type="term" value="F:protein serine/threonine phosphatase activity"/>
    <property type="evidence" value="ECO:0007669"/>
    <property type="project" value="InterPro"/>
</dbReference>
<gene>
    <name evidence="2" type="ORF">HMPREF9470_05443</name>
</gene>
<evidence type="ECO:0000313" key="2">
    <source>
        <dbReference type="EMBL" id="KMW11588.1"/>
    </source>
</evidence>
<accession>A0A0J9BEP5</accession>
<dbReference type="InterPro" id="IPR015655">
    <property type="entry name" value="PP2C"/>
</dbReference>
<comment type="caution">
    <text evidence="2">The sequence shown here is derived from an EMBL/GenBank/DDBJ whole genome shotgun (WGS) entry which is preliminary data.</text>
</comment>
<dbReference type="PANTHER" id="PTHR13832:SF860">
    <property type="entry name" value="PROTEIN PHOSPHATASE PHPP"/>
    <property type="match status" value="1"/>
</dbReference>
<dbReference type="Proteomes" id="UP000037392">
    <property type="component" value="Unassembled WGS sequence"/>
</dbReference>
<dbReference type="RefSeq" id="WP_048931224.1">
    <property type="nucleotide sequence ID" value="NZ_KQ235887.1"/>
</dbReference>
<organism evidence="2 3">
    <name type="scientific">[Clostridium] citroniae WAL-19142</name>
    <dbReference type="NCBI Taxonomy" id="742734"/>
    <lineage>
        <taxon>Bacteria</taxon>
        <taxon>Bacillati</taxon>
        <taxon>Bacillota</taxon>
        <taxon>Clostridia</taxon>
        <taxon>Lachnospirales</taxon>
        <taxon>Lachnospiraceae</taxon>
        <taxon>Enterocloster</taxon>
    </lineage>
</organism>
<dbReference type="OrthoDB" id="9801841at2"/>
<dbReference type="Gene3D" id="3.60.40.10">
    <property type="entry name" value="PPM-type phosphatase domain"/>
    <property type="match status" value="1"/>
</dbReference>